<dbReference type="Proteomes" id="UP000504602">
    <property type="component" value="Unplaced"/>
</dbReference>
<keyword evidence="2" id="KW-1185">Reference proteome</keyword>
<feature type="region of interest" description="Disordered" evidence="1">
    <location>
        <begin position="59"/>
        <end position="142"/>
    </location>
</feature>
<dbReference type="GO" id="GO:0045667">
    <property type="term" value="P:regulation of osteoblast differentiation"/>
    <property type="evidence" value="ECO:0007669"/>
    <property type="project" value="TreeGrafter"/>
</dbReference>
<gene>
    <name evidence="3" type="primary">HEMGN</name>
</gene>
<dbReference type="PANTHER" id="PTHR15993">
    <property type="entry name" value="HEMOGEN"/>
    <property type="match status" value="1"/>
</dbReference>
<dbReference type="GO" id="GO:0005654">
    <property type="term" value="C:nucleoplasm"/>
    <property type="evidence" value="ECO:0007669"/>
    <property type="project" value="TreeGrafter"/>
</dbReference>
<dbReference type="GeneID" id="102041349"/>
<dbReference type="AlphaFoldDB" id="A0A6I9HM51"/>
<accession>A0A6I9HM51</accession>
<dbReference type="RefSeq" id="XP_005425060.1">
    <property type="nucleotide sequence ID" value="XM_005425003.2"/>
</dbReference>
<feature type="compositionally biased region" description="Polar residues" evidence="1">
    <location>
        <begin position="120"/>
        <end position="132"/>
    </location>
</feature>
<name>A0A6I9HM51_GEOFO</name>
<evidence type="ECO:0000313" key="2">
    <source>
        <dbReference type="Proteomes" id="UP000504602"/>
    </source>
</evidence>
<dbReference type="PANTHER" id="PTHR15993:SF6">
    <property type="entry name" value="HEMOGEN"/>
    <property type="match status" value="1"/>
</dbReference>
<dbReference type="InParanoid" id="A0A6I9HM51"/>
<dbReference type="OrthoDB" id="9950769at2759"/>
<dbReference type="GO" id="GO:0030154">
    <property type="term" value="P:cell differentiation"/>
    <property type="evidence" value="ECO:0007669"/>
    <property type="project" value="InterPro"/>
</dbReference>
<dbReference type="KEGG" id="gfr:102041349"/>
<dbReference type="InterPro" id="IPR033272">
    <property type="entry name" value="Hemogen"/>
</dbReference>
<organism evidence="2 3">
    <name type="scientific">Geospiza fortis</name>
    <name type="common">Medium ground-finch</name>
    <dbReference type="NCBI Taxonomy" id="48883"/>
    <lineage>
        <taxon>Eukaryota</taxon>
        <taxon>Metazoa</taxon>
        <taxon>Chordata</taxon>
        <taxon>Craniata</taxon>
        <taxon>Vertebrata</taxon>
        <taxon>Euteleostomi</taxon>
        <taxon>Archelosauria</taxon>
        <taxon>Archosauria</taxon>
        <taxon>Dinosauria</taxon>
        <taxon>Saurischia</taxon>
        <taxon>Theropoda</taxon>
        <taxon>Coelurosauria</taxon>
        <taxon>Aves</taxon>
        <taxon>Neognathae</taxon>
        <taxon>Neoaves</taxon>
        <taxon>Telluraves</taxon>
        <taxon>Australaves</taxon>
        <taxon>Passeriformes</taxon>
        <taxon>Thraupidae</taxon>
        <taxon>Geospiza</taxon>
    </lineage>
</organism>
<feature type="region of interest" description="Disordered" evidence="1">
    <location>
        <begin position="162"/>
        <end position="190"/>
    </location>
</feature>
<evidence type="ECO:0000313" key="3">
    <source>
        <dbReference type="RefSeq" id="XP_005425060.1"/>
    </source>
</evidence>
<sequence length="190" mass="21319">MESLGKDHASSDSSLPPSAACVEYAVPDVIITRRLRDRELLRKRKAEALEKDSAQWVMRDYKNEQQRRARRAKRGRGHQTVVKNVLESEPAVEPQPDPEEKAEPVHSEPVPLEPALSEAGFQQQPPMLTIQNMVGGMPPVEVEGELADRSLDPAGEEDVLKPAEADIAEELNTPLENDHQDNEYIPRILY</sequence>
<proteinExistence type="predicted"/>
<protein>
    <submittedName>
        <fullName evidence="3">Hemogen isoform X1</fullName>
    </submittedName>
</protein>
<feature type="compositionally biased region" description="Basic residues" evidence="1">
    <location>
        <begin position="68"/>
        <end position="77"/>
    </location>
</feature>
<dbReference type="CTD" id="55363"/>
<evidence type="ECO:0000256" key="1">
    <source>
        <dbReference type="SAM" id="MobiDB-lite"/>
    </source>
</evidence>
<reference evidence="3" key="1">
    <citation type="submission" date="2025-08" db="UniProtKB">
        <authorList>
            <consortium name="RefSeq"/>
        </authorList>
    </citation>
    <scope>IDENTIFICATION</scope>
</reference>